<protein>
    <recommendedName>
        <fullName evidence="1">Glutathione S-transferase C-terminal domain-containing protein</fullName>
    </recommendedName>
</protein>
<name>A0A819SQ88_9BILA</name>
<dbReference type="Gene3D" id="1.20.1050.10">
    <property type="match status" value="1"/>
</dbReference>
<gene>
    <name evidence="2" type="ORF">OKA104_LOCUS33318</name>
</gene>
<dbReference type="EMBL" id="CAJOAY010004211">
    <property type="protein sequence ID" value="CAF4059933.1"/>
    <property type="molecule type" value="Genomic_DNA"/>
</dbReference>
<accession>A0A819SQ88</accession>
<sequence>ADIALVCEVVMLPISGASCEDYPNVQAWVKRLSTEIKSWDEGNATLNKFLASKKK</sequence>
<dbReference type="InterPro" id="IPR004046">
    <property type="entry name" value="GST_C"/>
</dbReference>
<dbReference type="InterPro" id="IPR036282">
    <property type="entry name" value="Glutathione-S-Trfase_C_sf"/>
</dbReference>
<proteinExistence type="predicted"/>
<dbReference type="SUPFAM" id="SSF47616">
    <property type="entry name" value="GST C-terminal domain-like"/>
    <property type="match status" value="1"/>
</dbReference>
<dbReference type="Pfam" id="PF00043">
    <property type="entry name" value="GST_C"/>
    <property type="match status" value="1"/>
</dbReference>
<comment type="caution">
    <text evidence="2">The sequence shown here is derived from an EMBL/GenBank/DDBJ whole genome shotgun (WGS) entry which is preliminary data.</text>
</comment>
<dbReference type="Proteomes" id="UP000663881">
    <property type="component" value="Unassembled WGS sequence"/>
</dbReference>
<feature type="domain" description="Glutathione S-transferase C-terminal" evidence="1">
    <location>
        <begin position="1"/>
        <end position="33"/>
    </location>
</feature>
<evidence type="ECO:0000259" key="1">
    <source>
        <dbReference type="Pfam" id="PF00043"/>
    </source>
</evidence>
<evidence type="ECO:0000313" key="2">
    <source>
        <dbReference type="EMBL" id="CAF4059933.1"/>
    </source>
</evidence>
<dbReference type="AlphaFoldDB" id="A0A819SQ88"/>
<feature type="non-terminal residue" evidence="2">
    <location>
        <position position="1"/>
    </location>
</feature>
<reference evidence="2" key="1">
    <citation type="submission" date="2021-02" db="EMBL/GenBank/DDBJ databases">
        <authorList>
            <person name="Nowell W R."/>
        </authorList>
    </citation>
    <scope>NUCLEOTIDE SEQUENCE</scope>
</reference>
<organism evidence="2 3">
    <name type="scientific">Adineta steineri</name>
    <dbReference type="NCBI Taxonomy" id="433720"/>
    <lineage>
        <taxon>Eukaryota</taxon>
        <taxon>Metazoa</taxon>
        <taxon>Spiralia</taxon>
        <taxon>Gnathifera</taxon>
        <taxon>Rotifera</taxon>
        <taxon>Eurotatoria</taxon>
        <taxon>Bdelloidea</taxon>
        <taxon>Adinetida</taxon>
        <taxon>Adinetidae</taxon>
        <taxon>Adineta</taxon>
    </lineage>
</organism>
<evidence type="ECO:0000313" key="3">
    <source>
        <dbReference type="Proteomes" id="UP000663881"/>
    </source>
</evidence>